<dbReference type="Proteomes" id="UP000295773">
    <property type="component" value="Unassembled WGS sequence"/>
</dbReference>
<feature type="domain" description="HD" evidence="1">
    <location>
        <begin position="49"/>
        <end position="154"/>
    </location>
</feature>
<dbReference type="AlphaFoldDB" id="A0A4R3TG73"/>
<name>A0A4R3TG73_9FIRM</name>
<evidence type="ECO:0000259" key="1">
    <source>
        <dbReference type="Pfam" id="PF01966"/>
    </source>
</evidence>
<evidence type="ECO:0000313" key="2">
    <source>
        <dbReference type="EMBL" id="TCU60399.1"/>
    </source>
</evidence>
<keyword evidence="3" id="KW-1185">Reference proteome</keyword>
<dbReference type="CDD" id="cd00077">
    <property type="entry name" value="HDc"/>
    <property type="match status" value="1"/>
</dbReference>
<gene>
    <name evidence="2" type="ORF">EDD61_10795</name>
</gene>
<proteinExistence type="predicted"/>
<evidence type="ECO:0000313" key="3">
    <source>
        <dbReference type="Proteomes" id="UP000295773"/>
    </source>
</evidence>
<comment type="caution">
    <text evidence="2">The sequence shown here is derived from an EMBL/GenBank/DDBJ whole genome shotgun (WGS) entry which is preliminary data.</text>
</comment>
<dbReference type="InterPro" id="IPR006674">
    <property type="entry name" value="HD_domain"/>
</dbReference>
<dbReference type="InterPro" id="IPR003607">
    <property type="entry name" value="HD/PDEase_dom"/>
</dbReference>
<dbReference type="RefSeq" id="WP_128125185.1">
    <property type="nucleotide sequence ID" value="NZ_JANKBG010000007.1"/>
</dbReference>
<protein>
    <recommendedName>
        <fullName evidence="1">HD domain-containing protein</fullName>
    </recommendedName>
</protein>
<sequence length="187" mass="21749">MQKAIFSRVDLTSDNDLLAKEFVSCIQDLIEVDDVQELKAFSQHMDTSRFQHSLNVSYYSFLFARKFRLDTYSIARAGLLHDLYFYDWRTKNNRPMEGRHCAIHPLIALENAKKACTINPVIEDAIVHHMWPMTLHMPKTKEGWLLQAVDKYCALSEIILQGSRKVRYSRAAVSFLTICSFATQIWK</sequence>
<reference evidence="2 3" key="1">
    <citation type="submission" date="2019-03" db="EMBL/GenBank/DDBJ databases">
        <title>Genomic Encyclopedia of Type Strains, Phase IV (KMG-IV): sequencing the most valuable type-strain genomes for metagenomic binning, comparative biology and taxonomic classification.</title>
        <authorList>
            <person name="Goeker M."/>
        </authorList>
    </citation>
    <scope>NUCLEOTIDE SEQUENCE [LARGE SCALE GENOMIC DNA]</scope>
    <source>
        <strain evidence="2 3">DSM 29481</strain>
    </source>
</reference>
<organism evidence="2 3">
    <name type="scientific">Longicatena caecimuris</name>
    <dbReference type="NCBI Taxonomy" id="1796635"/>
    <lineage>
        <taxon>Bacteria</taxon>
        <taxon>Bacillati</taxon>
        <taxon>Bacillota</taxon>
        <taxon>Erysipelotrichia</taxon>
        <taxon>Erysipelotrichales</taxon>
        <taxon>Erysipelotrichaceae</taxon>
        <taxon>Longicatena</taxon>
    </lineage>
</organism>
<dbReference type="Pfam" id="PF01966">
    <property type="entry name" value="HD"/>
    <property type="match status" value="1"/>
</dbReference>
<accession>A0A4R3TG73</accession>
<dbReference type="EMBL" id="SMBP01000007">
    <property type="protein sequence ID" value="TCU60399.1"/>
    <property type="molecule type" value="Genomic_DNA"/>
</dbReference>
<dbReference type="Gene3D" id="1.10.3210.10">
    <property type="entry name" value="Hypothetical protein af1432"/>
    <property type="match status" value="1"/>
</dbReference>
<dbReference type="SUPFAM" id="SSF109604">
    <property type="entry name" value="HD-domain/PDEase-like"/>
    <property type="match status" value="1"/>
</dbReference>